<evidence type="ECO:0000313" key="11">
    <source>
        <dbReference type="Proteomes" id="UP000186235"/>
    </source>
</evidence>
<evidence type="ECO:0000256" key="3">
    <source>
        <dbReference type="ARBA" id="ARBA00022448"/>
    </source>
</evidence>
<reference evidence="11" key="1">
    <citation type="submission" date="2017-01" db="EMBL/GenBank/DDBJ databases">
        <authorList>
            <person name="Varghese N."/>
            <person name="Submissions S."/>
        </authorList>
    </citation>
    <scope>NUCLEOTIDE SEQUENCE [LARGE SCALE GENOMIC DNA]</scope>
    <source>
        <strain evidence="11">3bp</strain>
    </source>
</reference>
<dbReference type="PANTHER" id="PTHR30472">
    <property type="entry name" value="FERRIC ENTEROBACTIN TRANSPORT SYSTEM PERMEASE PROTEIN"/>
    <property type="match status" value="1"/>
</dbReference>
<dbReference type="NCBIfam" id="NF007867">
    <property type="entry name" value="PRK10577.1-3"/>
    <property type="match status" value="1"/>
</dbReference>
<organism evidence="10 11">
    <name type="scientific">Cellulosimicrobium aquatile</name>
    <dbReference type="NCBI Taxonomy" id="1612203"/>
    <lineage>
        <taxon>Bacteria</taxon>
        <taxon>Bacillati</taxon>
        <taxon>Actinomycetota</taxon>
        <taxon>Actinomycetes</taxon>
        <taxon>Micrococcales</taxon>
        <taxon>Promicromonosporaceae</taxon>
        <taxon>Cellulosimicrobium</taxon>
    </lineage>
</organism>
<feature type="transmembrane region" description="Helical" evidence="9">
    <location>
        <begin position="115"/>
        <end position="135"/>
    </location>
</feature>
<feature type="transmembrane region" description="Helical" evidence="9">
    <location>
        <begin position="493"/>
        <end position="512"/>
    </location>
</feature>
<feature type="transmembrane region" description="Helical" evidence="9">
    <location>
        <begin position="364"/>
        <end position="384"/>
    </location>
</feature>
<dbReference type="CDD" id="cd06550">
    <property type="entry name" value="TM_ABC_iron-siderophores_like"/>
    <property type="match status" value="2"/>
</dbReference>
<sequence length="735" mass="73809">MSRREQRTAPEPDTLLLEDPAPAVVPGADGPEGGVPPGTGTAPGPTAAAPRARTSRLGVAGAFLAAAVVALVLAAVHLTQGTADVGPLDLLRLATGGDGVDQTVAVLVASRVPRLLAGLLLGVALGVAGAVLQSVARNPLASPDTLAVNAGAYLTVVVVAAFGLSVPFYLQGGLAFLGGLAAAGLVLVLARGGADGPTRLVLAGSAIMLALHSLTTVLLVLFEQETMGLFAWGSGSIVQSGTRTVTLATPVVVVGVLAALVLARRLDLLGLGDDAATVLGVDVRRTRVASVLVAVLLASIAVTVAGPVGFVGLAAPVVARLVARRVPGLGRHVLLLPFAALVGVVVVLGADVLLRLLLPGTLSIAVPTGIVTTVLGAILLVWLARRLRDSGPASSRGGHGALSRPRSRRAVVVVVVVLSLAVAAAAVAGLLLGDRVVLLGDVANWWAGVAGRHVTFVLDQRVPRVLAALLAGAALALAGTIVQAVCRNPLAEPSLLGVTSGAGLGAVTMILLVPGVGIWPMSAAAAVGAFAVFGLVYGLSYRGGLSSDRLVLIGIGAQAGVMAIITLLVVVVAPWDVNLALTWLSGSTYGRTLEQLIPVALALLVLTPLTAVFRRDLDVVALDDDTPRVLGVALDRTRLLLLGVAALLTAAAVCAIGALAFVGLVAPHAARALVGSRHSRVVPVAMLLGALLVSVADTLGRVVIAPGQIPAGLGTALLGAPYFVYLLWRSRGRGA</sequence>
<keyword evidence="5 9" id="KW-0812">Transmembrane</keyword>
<dbReference type="SUPFAM" id="SSF81345">
    <property type="entry name" value="ABC transporter involved in vitamin B12 uptake, BtuC"/>
    <property type="match status" value="2"/>
</dbReference>
<evidence type="ECO:0000256" key="4">
    <source>
        <dbReference type="ARBA" id="ARBA00022475"/>
    </source>
</evidence>
<dbReference type="Gene3D" id="1.10.3470.10">
    <property type="entry name" value="ABC transporter involved in vitamin B12 uptake, BtuC"/>
    <property type="match status" value="2"/>
</dbReference>
<accession>A0A1N6R9S2</accession>
<dbReference type="GeneID" id="95683524"/>
<feature type="compositionally biased region" description="Low complexity" evidence="8">
    <location>
        <begin position="38"/>
        <end position="50"/>
    </location>
</feature>
<keyword evidence="11" id="KW-1185">Reference proteome</keyword>
<evidence type="ECO:0000256" key="7">
    <source>
        <dbReference type="ARBA" id="ARBA00023136"/>
    </source>
</evidence>
<feature type="compositionally biased region" description="Basic and acidic residues" evidence="8">
    <location>
        <begin position="1"/>
        <end position="10"/>
    </location>
</feature>
<feature type="transmembrane region" description="Helical" evidence="9">
    <location>
        <begin position="711"/>
        <end position="728"/>
    </location>
</feature>
<feature type="transmembrane region" description="Helical" evidence="9">
    <location>
        <begin position="518"/>
        <end position="538"/>
    </location>
</feature>
<comment type="similarity">
    <text evidence="2">Belongs to the binding-protein-dependent transport system permease family. FecCD subfamily.</text>
</comment>
<feature type="transmembrane region" description="Helical" evidence="9">
    <location>
        <begin position="57"/>
        <end position="78"/>
    </location>
</feature>
<feature type="transmembrane region" description="Helical" evidence="9">
    <location>
        <begin position="410"/>
        <end position="432"/>
    </location>
</feature>
<dbReference type="GO" id="GO:0005886">
    <property type="term" value="C:plasma membrane"/>
    <property type="evidence" value="ECO:0007669"/>
    <property type="project" value="UniProtKB-SubCell"/>
</dbReference>
<dbReference type="PANTHER" id="PTHR30472:SF37">
    <property type="entry name" value="FE(3+) DICITRATE TRANSPORT SYSTEM PERMEASE PROTEIN FECD-RELATED"/>
    <property type="match status" value="1"/>
</dbReference>
<dbReference type="RefSeq" id="WP_240696584.1">
    <property type="nucleotide sequence ID" value="NZ_FTMI01000003.1"/>
</dbReference>
<evidence type="ECO:0000313" key="10">
    <source>
        <dbReference type="EMBL" id="SIQ25422.1"/>
    </source>
</evidence>
<dbReference type="Pfam" id="PF01032">
    <property type="entry name" value="FecCD"/>
    <property type="match status" value="2"/>
</dbReference>
<dbReference type="EMBL" id="FTMI01000003">
    <property type="protein sequence ID" value="SIQ25422.1"/>
    <property type="molecule type" value="Genomic_DNA"/>
</dbReference>
<evidence type="ECO:0000256" key="5">
    <source>
        <dbReference type="ARBA" id="ARBA00022692"/>
    </source>
</evidence>
<feature type="transmembrane region" description="Helical" evidence="9">
    <location>
        <begin position="465"/>
        <end position="486"/>
    </location>
</feature>
<keyword evidence="3" id="KW-0813">Transport</keyword>
<feature type="transmembrane region" description="Helical" evidence="9">
    <location>
        <begin position="550"/>
        <end position="575"/>
    </location>
</feature>
<evidence type="ECO:0000256" key="6">
    <source>
        <dbReference type="ARBA" id="ARBA00022989"/>
    </source>
</evidence>
<dbReference type="GO" id="GO:0022857">
    <property type="term" value="F:transmembrane transporter activity"/>
    <property type="evidence" value="ECO:0007669"/>
    <property type="project" value="InterPro"/>
</dbReference>
<proteinExistence type="inferred from homology"/>
<evidence type="ECO:0000256" key="2">
    <source>
        <dbReference type="ARBA" id="ARBA00007935"/>
    </source>
</evidence>
<feature type="transmembrane region" description="Helical" evidence="9">
    <location>
        <begin position="639"/>
        <end position="664"/>
    </location>
</feature>
<evidence type="ECO:0000256" key="9">
    <source>
        <dbReference type="SAM" id="Phobius"/>
    </source>
</evidence>
<protein>
    <submittedName>
        <fullName evidence="10">Iron complex transport system permease protein</fullName>
    </submittedName>
</protein>
<keyword evidence="7 9" id="KW-0472">Membrane</keyword>
<feature type="transmembrane region" description="Helical" evidence="9">
    <location>
        <begin position="173"/>
        <end position="194"/>
    </location>
</feature>
<name>A0A1N6R9S2_9MICO</name>
<feature type="region of interest" description="Disordered" evidence="8">
    <location>
        <begin position="1"/>
        <end position="50"/>
    </location>
</feature>
<keyword evidence="6 9" id="KW-1133">Transmembrane helix</keyword>
<feature type="transmembrane region" description="Helical" evidence="9">
    <location>
        <begin position="289"/>
        <end position="322"/>
    </location>
</feature>
<evidence type="ECO:0000256" key="1">
    <source>
        <dbReference type="ARBA" id="ARBA00004651"/>
    </source>
</evidence>
<feature type="transmembrane region" description="Helical" evidence="9">
    <location>
        <begin position="334"/>
        <end position="358"/>
    </location>
</feature>
<comment type="subcellular location">
    <subcellularLocation>
        <location evidence="1">Cell membrane</location>
        <topology evidence="1">Multi-pass membrane protein</topology>
    </subcellularLocation>
</comment>
<feature type="compositionally biased region" description="Low complexity" evidence="8">
    <location>
        <begin position="18"/>
        <end position="29"/>
    </location>
</feature>
<dbReference type="GO" id="GO:0033214">
    <property type="term" value="P:siderophore-iron import into cell"/>
    <property type="evidence" value="ECO:0007669"/>
    <property type="project" value="TreeGrafter"/>
</dbReference>
<dbReference type="AlphaFoldDB" id="A0A1N6R9S2"/>
<evidence type="ECO:0000256" key="8">
    <source>
        <dbReference type="SAM" id="MobiDB-lite"/>
    </source>
</evidence>
<feature type="transmembrane region" description="Helical" evidence="9">
    <location>
        <begin position="684"/>
        <end position="704"/>
    </location>
</feature>
<feature type="transmembrane region" description="Helical" evidence="9">
    <location>
        <begin position="147"/>
        <end position="166"/>
    </location>
</feature>
<dbReference type="Proteomes" id="UP000186235">
    <property type="component" value="Unassembled WGS sequence"/>
</dbReference>
<gene>
    <name evidence="10" type="ORF">SAMN05518682_1779</name>
</gene>
<keyword evidence="4" id="KW-1003">Cell membrane</keyword>
<dbReference type="InterPro" id="IPR037294">
    <property type="entry name" value="ABC_BtuC-like"/>
</dbReference>
<dbReference type="InterPro" id="IPR000522">
    <property type="entry name" value="ABC_transptr_permease_BtuC"/>
</dbReference>
<feature type="transmembrane region" description="Helical" evidence="9">
    <location>
        <begin position="200"/>
        <end position="222"/>
    </location>
</feature>